<reference evidence="8 9" key="1">
    <citation type="submission" date="2024-04" db="EMBL/GenBank/DDBJ databases">
        <title>Genome assembly C_amara_ONT_v2.</title>
        <authorList>
            <person name="Yant L."/>
            <person name="Moore C."/>
            <person name="Slenker M."/>
        </authorList>
    </citation>
    <scope>NUCLEOTIDE SEQUENCE [LARGE SCALE GENOMIC DNA]</scope>
    <source>
        <tissue evidence="8">Leaf</tissue>
    </source>
</reference>
<proteinExistence type="predicted"/>
<feature type="domain" description="Calponin-homology (CH)" evidence="7">
    <location>
        <begin position="387"/>
        <end position="493"/>
    </location>
</feature>
<comment type="subunit">
    <text evidence="2">Interacts with F-actin.</text>
</comment>
<dbReference type="FunFam" id="1.10.418.10:FF:000041">
    <property type="entry name" value="Fimbrin-2 isoform A"/>
    <property type="match status" value="1"/>
</dbReference>
<comment type="subcellular location">
    <subcellularLocation>
        <location evidence="1">Cytoplasm</location>
        <location evidence="1">Cytoskeleton</location>
    </subcellularLocation>
</comment>
<evidence type="ECO:0000313" key="9">
    <source>
        <dbReference type="Proteomes" id="UP001558713"/>
    </source>
</evidence>
<dbReference type="GO" id="GO:0003779">
    <property type="term" value="F:actin binding"/>
    <property type="evidence" value="ECO:0007669"/>
    <property type="project" value="UniProtKB-KW"/>
</dbReference>
<dbReference type="GO" id="GO:0007015">
    <property type="term" value="P:actin filament organization"/>
    <property type="evidence" value="ECO:0007669"/>
    <property type="project" value="UniProtKB-ARBA"/>
</dbReference>
<feature type="domain" description="Calponin-homology (CH)" evidence="7">
    <location>
        <begin position="260"/>
        <end position="363"/>
    </location>
</feature>
<dbReference type="InterPro" id="IPR001715">
    <property type="entry name" value="CH_dom"/>
</dbReference>
<dbReference type="PANTHER" id="PTHR19961">
    <property type="entry name" value="FIMBRIN/PLASTIN"/>
    <property type="match status" value="1"/>
</dbReference>
<dbReference type="FunFam" id="1.10.418.10:FF:000045">
    <property type="entry name" value="Fimbrin-1 isoform A"/>
    <property type="match status" value="1"/>
</dbReference>
<keyword evidence="5" id="KW-0009">Actin-binding</keyword>
<accession>A0ABD0ZBC9</accession>
<dbReference type="SMART" id="SM00033">
    <property type="entry name" value="CH"/>
    <property type="match status" value="4"/>
</dbReference>
<evidence type="ECO:0000256" key="1">
    <source>
        <dbReference type="ARBA" id="ARBA00004245"/>
    </source>
</evidence>
<dbReference type="Pfam" id="PF00307">
    <property type="entry name" value="CH"/>
    <property type="match status" value="4"/>
</dbReference>
<dbReference type="SUPFAM" id="SSF47576">
    <property type="entry name" value="Calponin-homology domain, CH-domain"/>
    <property type="match status" value="1"/>
</dbReference>
<dbReference type="PROSITE" id="PS50021">
    <property type="entry name" value="CH"/>
    <property type="match status" value="4"/>
</dbReference>
<keyword evidence="3" id="KW-0963">Cytoplasm</keyword>
<dbReference type="FunFam" id="1.10.418.10:FF:000034">
    <property type="entry name" value="Fimbrin-2 like"/>
    <property type="match status" value="1"/>
</dbReference>
<evidence type="ECO:0000256" key="2">
    <source>
        <dbReference type="ARBA" id="ARBA00011385"/>
    </source>
</evidence>
<dbReference type="InterPro" id="IPR036872">
    <property type="entry name" value="CH_dom_sf"/>
</dbReference>
<gene>
    <name evidence="8" type="ORF">V5N11_019037</name>
</gene>
<dbReference type="Gene3D" id="1.10.418.10">
    <property type="entry name" value="Calponin-like domain"/>
    <property type="match status" value="4"/>
</dbReference>
<dbReference type="AlphaFoldDB" id="A0ABD0ZBC9"/>
<keyword evidence="4" id="KW-0677">Repeat</keyword>
<evidence type="ECO:0000256" key="3">
    <source>
        <dbReference type="ARBA" id="ARBA00022490"/>
    </source>
</evidence>
<evidence type="ECO:0000256" key="4">
    <source>
        <dbReference type="ARBA" id="ARBA00022737"/>
    </source>
</evidence>
<sequence>MSNYVGVLVSDPWLQSQFTQVELRTLKSKFYSTKTLYGRVTVKHLPPVLVKLKDFNGKFDEKKIKTILEESYPNRNAEVEFETFLRAFLCVQSRSKGALSFLKTSTTTFHHAINESEKISYVSHINNYLREDPLLKSYLPINPTTKALFDRVKDGVLLCKLINIAVPGTIDERAINMKKELNPWERSENLSLCLNSAKAIGCTVVNIGTQDIAKGTPHLVLGLIFQIIKIQLLANLNLKKTPQLVELVEENQDVEELMGLAPEKLLLKWMNFHLKKVGYEKQVTNFSSDVKNGEAYAHLLNALAPEHSTHVTLEITDPSERAKKVLEQAEKLDCKRFISPKDIVEGSANLNLAFVAQLFQQRNGLSYESSKRPTSFAEMITEDEETSQEERCFRLWINSLGAATYVDNVFEDVRNGWVLLEVLDKVSPGSVNWKQANKPPIKMPFKKVENCNQVIKIGKELRFSLVNVAGNDIVQGNKKLLLAFLWQLMRYTMLQILNKLKSHWQGKEITEADILNWANQKVKKVGRTSHAVSFKDKKLSNGIFFLELLSAVEPRVVNWSLVTKGETEEEKKLNATYIISVARKLGCSIFLLPEDIIEVNQKMMLILAASIMNCSLQEQSDTGSTVSDDVSSVTEEIFNLSNKLTMKM</sequence>
<evidence type="ECO:0000313" key="8">
    <source>
        <dbReference type="EMBL" id="KAL1191828.1"/>
    </source>
</evidence>
<dbReference type="PANTHER" id="PTHR19961:SF66">
    <property type="entry name" value="FIMBRIN-4"/>
    <property type="match status" value="1"/>
</dbReference>
<keyword evidence="6" id="KW-0206">Cytoskeleton</keyword>
<dbReference type="Proteomes" id="UP001558713">
    <property type="component" value="Unassembled WGS sequence"/>
</dbReference>
<organism evidence="8 9">
    <name type="scientific">Cardamine amara subsp. amara</name>
    <dbReference type="NCBI Taxonomy" id="228776"/>
    <lineage>
        <taxon>Eukaryota</taxon>
        <taxon>Viridiplantae</taxon>
        <taxon>Streptophyta</taxon>
        <taxon>Embryophyta</taxon>
        <taxon>Tracheophyta</taxon>
        <taxon>Spermatophyta</taxon>
        <taxon>Magnoliopsida</taxon>
        <taxon>eudicotyledons</taxon>
        <taxon>Gunneridae</taxon>
        <taxon>Pentapetalae</taxon>
        <taxon>rosids</taxon>
        <taxon>malvids</taxon>
        <taxon>Brassicales</taxon>
        <taxon>Brassicaceae</taxon>
        <taxon>Cardamineae</taxon>
        <taxon>Cardamine</taxon>
    </lineage>
</organism>
<protein>
    <submittedName>
        <fullName evidence="8">Fimbrin-4</fullName>
    </submittedName>
</protein>
<evidence type="ECO:0000259" key="7">
    <source>
        <dbReference type="PROSITE" id="PS50021"/>
    </source>
</evidence>
<dbReference type="EMBL" id="JBANAX010000841">
    <property type="protein sequence ID" value="KAL1191828.1"/>
    <property type="molecule type" value="Genomic_DNA"/>
</dbReference>
<dbReference type="GO" id="GO:0005856">
    <property type="term" value="C:cytoskeleton"/>
    <property type="evidence" value="ECO:0007669"/>
    <property type="project" value="UniProtKB-SubCell"/>
</dbReference>
<evidence type="ECO:0000256" key="6">
    <source>
        <dbReference type="ARBA" id="ARBA00023212"/>
    </source>
</evidence>
<dbReference type="FunFam" id="1.10.418.10:FF:000031">
    <property type="entry name" value="Fimbrin-2 like"/>
    <property type="match status" value="1"/>
</dbReference>
<keyword evidence="9" id="KW-1185">Reference proteome</keyword>
<feature type="domain" description="Calponin-homology (CH)" evidence="7">
    <location>
        <begin position="115"/>
        <end position="232"/>
    </location>
</feature>
<name>A0ABD0ZBC9_CARAN</name>
<evidence type="ECO:0000256" key="5">
    <source>
        <dbReference type="ARBA" id="ARBA00023203"/>
    </source>
</evidence>
<feature type="domain" description="Calponin-homology (CH)" evidence="7">
    <location>
        <begin position="508"/>
        <end position="616"/>
    </location>
</feature>
<comment type="caution">
    <text evidence="8">The sequence shown here is derived from an EMBL/GenBank/DDBJ whole genome shotgun (WGS) entry which is preliminary data.</text>
</comment>
<dbReference type="InterPro" id="IPR039959">
    <property type="entry name" value="Fimbrin/Plastin"/>
</dbReference>
<dbReference type="CDD" id="cd21299">
    <property type="entry name" value="CH_AtFIM_like_rpt3"/>
    <property type="match status" value="1"/>
</dbReference>